<comment type="caution">
    <text evidence="6">The sequence shown here is derived from an EMBL/GenBank/DDBJ whole genome shotgun (WGS) entry which is preliminary data.</text>
</comment>
<keyword evidence="7" id="KW-1185">Reference proteome</keyword>
<gene>
    <name evidence="6" type="primary">ywqE</name>
    <name evidence="6" type="ORF">Dpo_7c02630</name>
</gene>
<evidence type="ECO:0000313" key="7">
    <source>
        <dbReference type="Proteomes" id="UP000014216"/>
    </source>
</evidence>
<comment type="similarity">
    <text evidence="1">Belongs to the metallo-dependent hydrolases superfamily. CpsB/CapC family.</text>
</comment>
<protein>
    <recommendedName>
        <fullName evidence="2">protein-tyrosine-phosphatase</fullName>
        <ecNumber evidence="2">3.1.3.48</ecNumber>
    </recommendedName>
</protein>
<organism evidence="6 7">
    <name type="scientific">Desulfotignum phosphitoxidans DSM 13687</name>
    <dbReference type="NCBI Taxonomy" id="1286635"/>
    <lineage>
        <taxon>Bacteria</taxon>
        <taxon>Pseudomonadati</taxon>
        <taxon>Thermodesulfobacteriota</taxon>
        <taxon>Desulfobacteria</taxon>
        <taxon>Desulfobacterales</taxon>
        <taxon>Desulfobacteraceae</taxon>
        <taxon>Desulfotignum</taxon>
    </lineage>
</organism>
<dbReference type="GO" id="GO:0030145">
    <property type="term" value="F:manganese ion binding"/>
    <property type="evidence" value="ECO:0007669"/>
    <property type="project" value="InterPro"/>
</dbReference>
<evidence type="ECO:0000256" key="1">
    <source>
        <dbReference type="ARBA" id="ARBA00005750"/>
    </source>
</evidence>
<evidence type="ECO:0000256" key="4">
    <source>
        <dbReference type="ARBA" id="ARBA00051722"/>
    </source>
</evidence>
<dbReference type="SUPFAM" id="SSF89550">
    <property type="entry name" value="PHP domain-like"/>
    <property type="match status" value="1"/>
</dbReference>
<evidence type="ECO:0000256" key="3">
    <source>
        <dbReference type="ARBA" id="ARBA00022801"/>
    </source>
</evidence>
<proteinExistence type="inferred from homology"/>
<dbReference type="GO" id="GO:0004725">
    <property type="term" value="F:protein tyrosine phosphatase activity"/>
    <property type="evidence" value="ECO:0007669"/>
    <property type="project" value="UniProtKB-EC"/>
</dbReference>
<evidence type="ECO:0000313" key="6">
    <source>
        <dbReference type="EMBL" id="EMS78786.1"/>
    </source>
</evidence>
<feature type="region of interest" description="Disordered" evidence="5">
    <location>
        <begin position="228"/>
        <end position="253"/>
    </location>
</feature>
<sequence length="253" mass="27853">MIDTHSHILPALDDGAQSIQQSMDFVIQAVDQGVKVIFATPHCCDGVYDCKKTDILAAWQELCHAVDRAGVDIRILPGAEIRVNHDLVARFDAGDLLTLGNTGRYLLLELPPMFIPHAFFKMIHQLKERGIIPIIAHAERNPMIMSQHGLAADLIFQGARVQVTAGSLTGDFGRGPLKMARTLAQNNQIFCLGSDIHPGRKYRMKTAEKKLNKLIDSADTYQILQKNPEQLSEPSPGAGNHSRTGNIRGAINF</sequence>
<evidence type="ECO:0000256" key="2">
    <source>
        <dbReference type="ARBA" id="ARBA00013064"/>
    </source>
</evidence>
<dbReference type="RefSeq" id="WP_006967295.1">
    <property type="nucleotide sequence ID" value="NZ_APJX01000007.1"/>
</dbReference>
<dbReference type="PANTHER" id="PTHR39181">
    <property type="entry name" value="TYROSINE-PROTEIN PHOSPHATASE YWQE"/>
    <property type="match status" value="1"/>
</dbReference>
<keyword evidence="3 6" id="KW-0378">Hydrolase</keyword>
<dbReference type="Gene3D" id="3.20.20.140">
    <property type="entry name" value="Metal-dependent hydrolases"/>
    <property type="match status" value="1"/>
</dbReference>
<reference evidence="6 7" key="1">
    <citation type="journal article" date="2013" name="Genome Announc.">
        <title>Draft Genome Sequence of Desulfotignum phosphitoxidans DSM 13687 Strain FiPS-3.</title>
        <authorList>
            <person name="Poehlein A."/>
            <person name="Daniel R."/>
            <person name="Simeonova D.D."/>
        </authorList>
    </citation>
    <scope>NUCLEOTIDE SEQUENCE [LARGE SCALE GENOMIC DNA]</scope>
    <source>
        <strain evidence="6 7">DSM 13687</strain>
    </source>
</reference>
<dbReference type="Pfam" id="PF19567">
    <property type="entry name" value="CpsB_CapC"/>
    <property type="match status" value="1"/>
</dbReference>
<dbReference type="EC" id="3.1.3.48" evidence="2"/>
<dbReference type="AlphaFoldDB" id="S0G4F3"/>
<dbReference type="PANTHER" id="PTHR39181:SF1">
    <property type="entry name" value="TYROSINE-PROTEIN PHOSPHATASE YWQE"/>
    <property type="match status" value="1"/>
</dbReference>
<dbReference type="InterPro" id="IPR016195">
    <property type="entry name" value="Pol/histidinol_Pase-like"/>
</dbReference>
<evidence type="ECO:0000256" key="5">
    <source>
        <dbReference type="SAM" id="MobiDB-lite"/>
    </source>
</evidence>
<dbReference type="EMBL" id="APJX01000007">
    <property type="protein sequence ID" value="EMS78786.1"/>
    <property type="molecule type" value="Genomic_DNA"/>
</dbReference>
<dbReference type="InterPro" id="IPR016667">
    <property type="entry name" value="Caps_polysacc_synth_CpsB/CapC"/>
</dbReference>
<comment type="catalytic activity">
    <reaction evidence="4">
        <text>O-phospho-L-tyrosyl-[protein] + H2O = L-tyrosyl-[protein] + phosphate</text>
        <dbReference type="Rhea" id="RHEA:10684"/>
        <dbReference type="Rhea" id="RHEA-COMP:10136"/>
        <dbReference type="Rhea" id="RHEA-COMP:20101"/>
        <dbReference type="ChEBI" id="CHEBI:15377"/>
        <dbReference type="ChEBI" id="CHEBI:43474"/>
        <dbReference type="ChEBI" id="CHEBI:46858"/>
        <dbReference type="ChEBI" id="CHEBI:61978"/>
        <dbReference type="EC" id="3.1.3.48"/>
    </reaction>
</comment>
<accession>S0G4F3</accession>
<dbReference type="PIRSF" id="PIRSF016557">
    <property type="entry name" value="Caps_synth_CpsB"/>
    <property type="match status" value="1"/>
</dbReference>
<dbReference type="Proteomes" id="UP000014216">
    <property type="component" value="Unassembled WGS sequence"/>
</dbReference>
<name>S0G4F3_9BACT</name>